<dbReference type="EMBL" id="KI913957">
    <property type="protein sequence ID" value="ETW04871.1"/>
    <property type="molecule type" value="Genomic_DNA"/>
</dbReference>
<dbReference type="GO" id="GO:0006511">
    <property type="term" value="P:ubiquitin-dependent protein catabolic process"/>
    <property type="evidence" value="ECO:0007669"/>
    <property type="project" value="TreeGrafter"/>
</dbReference>
<dbReference type="STRING" id="157072.A0A024UEQ4"/>
<dbReference type="InterPro" id="IPR001841">
    <property type="entry name" value="Znf_RING"/>
</dbReference>
<dbReference type="eggNOG" id="KOG0800">
    <property type="taxonomic scope" value="Eukaryota"/>
</dbReference>
<keyword evidence="3" id="KW-0862">Zinc</keyword>
<gene>
    <name evidence="7" type="ORF">H310_03987</name>
</gene>
<feature type="compositionally biased region" description="Polar residues" evidence="5">
    <location>
        <begin position="227"/>
        <end position="239"/>
    </location>
</feature>
<feature type="region of interest" description="Disordered" evidence="5">
    <location>
        <begin position="207"/>
        <end position="240"/>
    </location>
</feature>
<dbReference type="CDD" id="cd16454">
    <property type="entry name" value="RING-H2_PA-TM-RING"/>
    <property type="match status" value="1"/>
</dbReference>
<evidence type="ECO:0000256" key="3">
    <source>
        <dbReference type="ARBA" id="ARBA00022833"/>
    </source>
</evidence>
<dbReference type="VEuPathDB" id="FungiDB:H310_03987"/>
<keyword evidence="1" id="KW-0479">Metal-binding</keyword>
<dbReference type="SMART" id="SM00184">
    <property type="entry name" value="RING"/>
    <property type="match status" value="1"/>
</dbReference>
<dbReference type="GO" id="GO:0061630">
    <property type="term" value="F:ubiquitin protein ligase activity"/>
    <property type="evidence" value="ECO:0007669"/>
    <property type="project" value="TreeGrafter"/>
</dbReference>
<name>A0A024UEQ4_9STRA</name>
<dbReference type="GO" id="GO:0008270">
    <property type="term" value="F:zinc ion binding"/>
    <property type="evidence" value="ECO:0007669"/>
    <property type="project" value="UniProtKB-KW"/>
</dbReference>
<dbReference type="PANTHER" id="PTHR45931">
    <property type="entry name" value="SI:CH211-59O9.10"/>
    <property type="match status" value="1"/>
</dbReference>
<dbReference type="InterPro" id="IPR051834">
    <property type="entry name" value="RING_finger_E3_ligase"/>
</dbReference>
<evidence type="ECO:0000313" key="7">
    <source>
        <dbReference type="EMBL" id="ETW04871.1"/>
    </source>
</evidence>
<evidence type="ECO:0000256" key="4">
    <source>
        <dbReference type="PROSITE-ProRule" id="PRU00175"/>
    </source>
</evidence>
<proteinExistence type="predicted"/>
<feature type="region of interest" description="Disordered" evidence="5">
    <location>
        <begin position="42"/>
        <end position="162"/>
    </location>
</feature>
<organism evidence="7">
    <name type="scientific">Aphanomyces invadans</name>
    <dbReference type="NCBI Taxonomy" id="157072"/>
    <lineage>
        <taxon>Eukaryota</taxon>
        <taxon>Sar</taxon>
        <taxon>Stramenopiles</taxon>
        <taxon>Oomycota</taxon>
        <taxon>Saprolegniomycetes</taxon>
        <taxon>Saprolegniales</taxon>
        <taxon>Verrucalvaceae</taxon>
        <taxon>Aphanomyces</taxon>
    </lineage>
</organism>
<dbReference type="PROSITE" id="PS50089">
    <property type="entry name" value="ZF_RING_2"/>
    <property type="match status" value="1"/>
</dbReference>
<dbReference type="AlphaFoldDB" id="A0A024UEQ4"/>
<reference evidence="7" key="1">
    <citation type="submission" date="2013-12" db="EMBL/GenBank/DDBJ databases">
        <title>The Genome Sequence of Aphanomyces invadans NJM9701.</title>
        <authorList>
            <consortium name="The Broad Institute Genomics Platform"/>
            <person name="Russ C."/>
            <person name="Tyler B."/>
            <person name="van West P."/>
            <person name="Dieguez-Uribeondo J."/>
            <person name="Young S.K."/>
            <person name="Zeng Q."/>
            <person name="Gargeya S."/>
            <person name="Fitzgerald M."/>
            <person name="Abouelleil A."/>
            <person name="Alvarado L."/>
            <person name="Chapman S.B."/>
            <person name="Gainer-Dewar J."/>
            <person name="Goldberg J."/>
            <person name="Griggs A."/>
            <person name="Gujja S."/>
            <person name="Hansen M."/>
            <person name="Howarth C."/>
            <person name="Imamovic A."/>
            <person name="Ireland A."/>
            <person name="Larimer J."/>
            <person name="McCowan C."/>
            <person name="Murphy C."/>
            <person name="Pearson M."/>
            <person name="Poon T.W."/>
            <person name="Priest M."/>
            <person name="Roberts A."/>
            <person name="Saif S."/>
            <person name="Shea T."/>
            <person name="Sykes S."/>
            <person name="Wortman J."/>
            <person name="Nusbaum C."/>
            <person name="Birren B."/>
        </authorList>
    </citation>
    <scope>NUCLEOTIDE SEQUENCE [LARGE SCALE GENOMIC DNA]</scope>
    <source>
        <strain evidence="7">NJM9701</strain>
    </source>
</reference>
<dbReference type="RefSeq" id="XP_008866310.1">
    <property type="nucleotide sequence ID" value="XM_008868088.1"/>
</dbReference>
<evidence type="ECO:0000256" key="2">
    <source>
        <dbReference type="ARBA" id="ARBA00022771"/>
    </source>
</evidence>
<dbReference type="InterPro" id="IPR013083">
    <property type="entry name" value="Znf_RING/FYVE/PHD"/>
</dbReference>
<evidence type="ECO:0000256" key="5">
    <source>
        <dbReference type="SAM" id="MobiDB-lite"/>
    </source>
</evidence>
<feature type="compositionally biased region" description="Low complexity" evidence="5">
    <location>
        <begin position="212"/>
        <end position="226"/>
    </location>
</feature>
<feature type="compositionally biased region" description="Polar residues" evidence="5">
    <location>
        <begin position="71"/>
        <end position="82"/>
    </location>
</feature>
<evidence type="ECO:0000259" key="6">
    <source>
        <dbReference type="PROSITE" id="PS50089"/>
    </source>
</evidence>
<feature type="domain" description="RING-type" evidence="6">
    <location>
        <begin position="376"/>
        <end position="417"/>
    </location>
</feature>
<dbReference type="GO" id="GO:0005634">
    <property type="term" value="C:nucleus"/>
    <property type="evidence" value="ECO:0007669"/>
    <property type="project" value="TreeGrafter"/>
</dbReference>
<dbReference type="OrthoDB" id="8062037at2759"/>
<dbReference type="SUPFAM" id="SSF57850">
    <property type="entry name" value="RING/U-box"/>
    <property type="match status" value="1"/>
</dbReference>
<dbReference type="PANTHER" id="PTHR45931:SF19">
    <property type="entry name" value="CHROMOSOME UNDETERMINED SCAFFOLD_3, WHOLE GENOME SHOTGUN SEQUENCE"/>
    <property type="match status" value="1"/>
</dbReference>
<accession>A0A024UEQ4</accession>
<dbReference type="GeneID" id="20081037"/>
<dbReference type="RefSeq" id="XP_008866313.1">
    <property type="nucleotide sequence ID" value="XM_008868091.1"/>
</dbReference>
<protein>
    <recommendedName>
        <fullName evidence="6">RING-type domain-containing protein</fullName>
    </recommendedName>
</protein>
<keyword evidence="2 4" id="KW-0863">Zinc-finger</keyword>
<evidence type="ECO:0000256" key="1">
    <source>
        <dbReference type="ARBA" id="ARBA00022723"/>
    </source>
</evidence>
<dbReference type="Gene3D" id="3.30.40.10">
    <property type="entry name" value="Zinc/RING finger domain, C3HC4 (zinc finger)"/>
    <property type="match status" value="1"/>
</dbReference>
<feature type="compositionally biased region" description="Low complexity" evidence="5">
    <location>
        <begin position="89"/>
        <end position="115"/>
    </location>
</feature>
<dbReference type="Pfam" id="PF13639">
    <property type="entry name" value="zf-RING_2"/>
    <property type="match status" value="1"/>
</dbReference>
<dbReference type="EMBL" id="KI913957">
    <property type="protein sequence ID" value="ETW04872.1"/>
    <property type="molecule type" value="Genomic_DNA"/>
</dbReference>
<sequence length="423" mass="47584">MDDEGDLILELTKQLAEARGQVEYEKKEKEYWMNKYLKLRQRHTVTIGRERRNSRDEDELVPRRPSPAPQPATSVDFSNQSHAIDLTAPRQRQQPQSISSEPQFSFSTPTSSSTVWPPPPPRRSNRFSAPQYSEDSPVERLTASVRRTSSQLVDRLDSRDNHQRMFHPTSVAMETVVAQSSNARTPSTLAGTRTLRRCIATDGTTRWVVGQSESSPSRGSQSTRRSATLTPTRSINLGSDPNEEASLALAMALQAEEVEEARIHQARVTEEAQRLHAAQLGHLSRQSIDSANTLDMFRAALGHQHPAHASHGERHPYDHHGEFLNPDAMSHDELVQLGERMGDVKKDRWRQRAAEVMSRLPSHRLQRAPAGGSSMCIVCRDDFATNDHVLSLPCAHIFHYDCAQGWIRNNNSCPTCKLPIEDD</sequence>